<feature type="transmembrane region" description="Helical" evidence="8">
    <location>
        <begin position="407"/>
        <end position="429"/>
    </location>
</feature>
<evidence type="ECO:0000256" key="1">
    <source>
        <dbReference type="ARBA" id="ARBA00004651"/>
    </source>
</evidence>
<evidence type="ECO:0000256" key="4">
    <source>
        <dbReference type="ARBA" id="ARBA00022692"/>
    </source>
</evidence>
<organism evidence="9 10">
    <name type="scientific">Pseudonocardia humida</name>
    <dbReference type="NCBI Taxonomy" id="2800819"/>
    <lineage>
        <taxon>Bacteria</taxon>
        <taxon>Bacillati</taxon>
        <taxon>Actinomycetota</taxon>
        <taxon>Actinomycetes</taxon>
        <taxon>Pseudonocardiales</taxon>
        <taxon>Pseudonocardiaceae</taxon>
        <taxon>Pseudonocardia</taxon>
    </lineage>
</organism>
<gene>
    <name evidence="9" type="ORF">KDL28_24585</name>
</gene>
<dbReference type="EMBL" id="JAGSOV010000052">
    <property type="protein sequence ID" value="MCO1658243.1"/>
    <property type="molecule type" value="Genomic_DNA"/>
</dbReference>
<feature type="transmembrane region" description="Helical" evidence="8">
    <location>
        <begin position="198"/>
        <end position="222"/>
    </location>
</feature>
<accession>A0ABT1A5F8</accession>
<feature type="transmembrane region" description="Helical" evidence="8">
    <location>
        <begin position="22"/>
        <end position="45"/>
    </location>
</feature>
<dbReference type="Proteomes" id="UP001165283">
    <property type="component" value="Unassembled WGS sequence"/>
</dbReference>
<keyword evidence="5 8" id="KW-1133">Transmembrane helix</keyword>
<name>A0ABT1A5F8_9PSEU</name>
<sequence>MSSNTETNPGLRRAAPGGGRRVPVALVVTVLAGLAAVAGGLRALLPALQVEQPTAANKALVQMQDFRDALYYPVQEFLAGRDPYLPQAMLDNWPVRQTFNLYQPYHLVLHMPFGALPYKTGAVAFTLVLLVLTIVLAVLAAIELRRFVPVPVLTGAAVISALLLSSQLGKAQLYLGQINPEIAVATAGALMLRKKHPVWAAVLVGLAWIKPQFGAPLVAFLLVRGSWRVALGGTGIAAAASLPVVGVLVSNAGGVGNFIADIRANLDWAEQTAYGAVDSPVAERVDVAAVLFRTTGLLPPMAELVTLVGVMVVAALLVRALDRTGDDGDSVLADLLIGLSITIAIVHQPGDVLVALPAAAGAAGWWWTRRTERPAWPLPLALVLFAFPFAHLFALDTVLRGLFGEQFALTVDGIAIIAAWLVLVGYVVVRVRNTGRRGTRQDEVASS</sequence>
<reference evidence="9" key="1">
    <citation type="submission" date="2021-04" db="EMBL/GenBank/DDBJ databases">
        <title>Pseudonocardia sp. nov., isolated from sandy soil of mangrove forest.</title>
        <authorList>
            <person name="Zan Z."/>
            <person name="Huang R."/>
            <person name="Liu W."/>
        </authorList>
    </citation>
    <scope>NUCLEOTIDE SEQUENCE</scope>
    <source>
        <strain evidence="9">S2-4</strain>
    </source>
</reference>
<feature type="transmembrane region" description="Helical" evidence="8">
    <location>
        <begin position="147"/>
        <end position="165"/>
    </location>
</feature>
<evidence type="ECO:0000256" key="6">
    <source>
        <dbReference type="ARBA" id="ARBA00023136"/>
    </source>
</evidence>
<proteinExistence type="inferred from homology"/>
<keyword evidence="10" id="KW-1185">Reference proteome</keyword>
<dbReference type="InterPro" id="IPR018584">
    <property type="entry name" value="GT87"/>
</dbReference>
<feature type="transmembrane region" description="Helical" evidence="8">
    <location>
        <begin position="121"/>
        <end position="140"/>
    </location>
</feature>
<evidence type="ECO:0000313" key="10">
    <source>
        <dbReference type="Proteomes" id="UP001165283"/>
    </source>
</evidence>
<comment type="caution">
    <text evidence="9">The sequence shown here is derived from an EMBL/GenBank/DDBJ whole genome shotgun (WGS) entry which is preliminary data.</text>
</comment>
<comment type="similarity">
    <text evidence="7">Belongs to the glycosyltransferase 87 family.</text>
</comment>
<evidence type="ECO:0000256" key="8">
    <source>
        <dbReference type="SAM" id="Phobius"/>
    </source>
</evidence>
<keyword evidence="4 8" id="KW-0812">Transmembrane</keyword>
<feature type="transmembrane region" description="Helical" evidence="8">
    <location>
        <begin position="229"/>
        <end position="249"/>
    </location>
</feature>
<evidence type="ECO:0000256" key="5">
    <source>
        <dbReference type="ARBA" id="ARBA00022989"/>
    </source>
</evidence>
<protein>
    <submittedName>
        <fullName evidence="9">DUF2029 domain-containing protein</fullName>
    </submittedName>
</protein>
<dbReference type="Pfam" id="PF09594">
    <property type="entry name" value="GT87"/>
    <property type="match status" value="1"/>
</dbReference>
<comment type="subcellular location">
    <subcellularLocation>
        <location evidence="1">Cell membrane</location>
        <topology evidence="1">Multi-pass membrane protein</topology>
    </subcellularLocation>
</comment>
<feature type="transmembrane region" description="Helical" evidence="8">
    <location>
        <begin position="375"/>
        <end position="395"/>
    </location>
</feature>
<evidence type="ECO:0000256" key="2">
    <source>
        <dbReference type="ARBA" id="ARBA00022475"/>
    </source>
</evidence>
<keyword evidence="3" id="KW-0808">Transferase</keyword>
<evidence type="ECO:0000256" key="3">
    <source>
        <dbReference type="ARBA" id="ARBA00022679"/>
    </source>
</evidence>
<keyword evidence="6 8" id="KW-0472">Membrane</keyword>
<keyword evidence="2" id="KW-1003">Cell membrane</keyword>
<evidence type="ECO:0000313" key="9">
    <source>
        <dbReference type="EMBL" id="MCO1658243.1"/>
    </source>
</evidence>
<feature type="transmembrane region" description="Helical" evidence="8">
    <location>
        <begin position="297"/>
        <end position="318"/>
    </location>
</feature>
<evidence type="ECO:0000256" key="7">
    <source>
        <dbReference type="ARBA" id="ARBA00024033"/>
    </source>
</evidence>
<dbReference type="RefSeq" id="WP_252441974.1">
    <property type="nucleotide sequence ID" value="NZ_JAGSOV010000052.1"/>
</dbReference>